<dbReference type="PROSITE" id="PS51257">
    <property type="entry name" value="PROKAR_LIPOPROTEIN"/>
    <property type="match status" value="1"/>
</dbReference>
<gene>
    <name evidence="1" type="ORF">BE21_47270</name>
</gene>
<sequence>MVRFVAIGIGVAIAAAGCLDAPDTMAEGTEAETAAAEMELSSVTASTLALEAIADRGPYGFATRRFVFVDASRPTRPNGEFPGAPSRTLPTVVWYPTVQPLSASPPTGDRVPVAPGRFPLLAYGHRFASSGEEARFYAEHLASHGYIVAAPLFPLTRADAPGGPTSADYANQPADLEFVMDRIAGLDGADADLARAVLPDHRGVFGFSAGGVTALLAAYHPVLHIDIQSAVAYAPVSCFLGPATYGRALPVTIISGTADELVPIAGPLKVFDQAPPPVTLVKLLGGTHSAFMNMEIPYVEDTDTVLCQIAQSMGDITRGSEQLFEDLTRGVGPGAVDPEGCDEFPFCGTRFTQTMGATRQLTIARAATLAHFDATLKRRLLRARLVVPALEAAPDVVLKIKR</sequence>
<dbReference type="AlphaFoldDB" id="A0A150TI46"/>
<dbReference type="SUPFAM" id="SSF53474">
    <property type="entry name" value="alpha/beta-Hydrolases"/>
    <property type="match status" value="1"/>
</dbReference>
<dbReference type="InterPro" id="IPR029058">
    <property type="entry name" value="AB_hydrolase_fold"/>
</dbReference>
<accession>A0A150TI46</accession>
<comment type="caution">
    <text evidence="1">The sequence shown here is derived from an EMBL/GenBank/DDBJ whole genome shotgun (WGS) entry which is preliminary data.</text>
</comment>
<evidence type="ECO:0000313" key="1">
    <source>
        <dbReference type="EMBL" id="KYG04351.1"/>
    </source>
</evidence>
<dbReference type="Gene3D" id="3.40.50.1820">
    <property type="entry name" value="alpha/beta hydrolase"/>
    <property type="match status" value="1"/>
</dbReference>
<evidence type="ECO:0000313" key="2">
    <source>
        <dbReference type="Proteomes" id="UP000075502"/>
    </source>
</evidence>
<dbReference type="EMBL" id="JEME01002425">
    <property type="protein sequence ID" value="KYG04351.1"/>
    <property type="molecule type" value="Genomic_DNA"/>
</dbReference>
<proteinExistence type="predicted"/>
<protein>
    <recommendedName>
        <fullName evidence="3">Dienelactone hydrolase domain-containing protein</fullName>
    </recommendedName>
</protein>
<reference evidence="1 2" key="1">
    <citation type="submission" date="2014-02" db="EMBL/GenBank/DDBJ databases">
        <title>The small core and large imbalanced accessory genome model reveals a collaborative survival strategy of Sorangium cellulosum strains in nature.</title>
        <authorList>
            <person name="Han K."/>
            <person name="Peng R."/>
            <person name="Blom J."/>
            <person name="Li Y.-Z."/>
        </authorList>
    </citation>
    <scope>NUCLEOTIDE SEQUENCE [LARGE SCALE GENOMIC DNA]</scope>
    <source>
        <strain evidence="1 2">So0007-03</strain>
    </source>
</reference>
<organism evidence="1 2">
    <name type="scientific">Sorangium cellulosum</name>
    <name type="common">Polyangium cellulosum</name>
    <dbReference type="NCBI Taxonomy" id="56"/>
    <lineage>
        <taxon>Bacteria</taxon>
        <taxon>Pseudomonadati</taxon>
        <taxon>Myxococcota</taxon>
        <taxon>Polyangia</taxon>
        <taxon>Polyangiales</taxon>
        <taxon>Polyangiaceae</taxon>
        <taxon>Sorangium</taxon>
    </lineage>
</organism>
<evidence type="ECO:0008006" key="3">
    <source>
        <dbReference type="Google" id="ProtNLM"/>
    </source>
</evidence>
<dbReference type="Proteomes" id="UP000075502">
    <property type="component" value="Unassembled WGS sequence"/>
</dbReference>
<name>A0A150TI46_SORCE</name>